<comment type="similarity">
    <text evidence="5">Belongs to the SAT4 family.</text>
</comment>
<evidence type="ECO:0000256" key="6">
    <source>
        <dbReference type="SAM" id="Phobius"/>
    </source>
</evidence>
<reference evidence="8" key="1">
    <citation type="journal article" date="2023" name="Mol. Phylogenet. Evol.">
        <title>Genome-scale phylogeny and comparative genomics of the fungal order Sordariales.</title>
        <authorList>
            <person name="Hensen N."/>
            <person name="Bonometti L."/>
            <person name="Westerberg I."/>
            <person name="Brannstrom I.O."/>
            <person name="Guillou S."/>
            <person name="Cros-Aarteil S."/>
            <person name="Calhoun S."/>
            <person name="Haridas S."/>
            <person name="Kuo A."/>
            <person name="Mondo S."/>
            <person name="Pangilinan J."/>
            <person name="Riley R."/>
            <person name="LaButti K."/>
            <person name="Andreopoulos B."/>
            <person name="Lipzen A."/>
            <person name="Chen C."/>
            <person name="Yan M."/>
            <person name="Daum C."/>
            <person name="Ng V."/>
            <person name="Clum A."/>
            <person name="Steindorff A."/>
            <person name="Ohm R.A."/>
            <person name="Martin F."/>
            <person name="Silar P."/>
            <person name="Natvig D.O."/>
            <person name="Lalanne C."/>
            <person name="Gautier V."/>
            <person name="Ament-Velasquez S.L."/>
            <person name="Kruys A."/>
            <person name="Hutchinson M.I."/>
            <person name="Powell A.J."/>
            <person name="Barry K."/>
            <person name="Miller A.N."/>
            <person name="Grigoriev I.V."/>
            <person name="Debuchy R."/>
            <person name="Gladieux P."/>
            <person name="Hiltunen Thoren M."/>
            <person name="Johannesson H."/>
        </authorList>
    </citation>
    <scope>NUCLEOTIDE SEQUENCE</scope>
    <source>
        <strain evidence="8">PSN309</strain>
    </source>
</reference>
<dbReference type="EMBL" id="MU864399">
    <property type="protein sequence ID" value="KAK4187673.1"/>
    <property type="molecule type" value="Genomic_DNA"/>
</dbReference>
<feature type="transmembrane region" description="Helical" evidence="6">
    <location>
        <begin position="41"/>
        <end position="62"/>
    </location>
</feature>
<feature type="domain" description="Rhodopsin" evidence="7">
    <location>
        <begin position="62"/>
        <end position="200"/>
    </location>
</feature>
<keyword evidence="4 6" id="KW-0472">Membrane</keyword>
<keyword evidence="2 6" id="KW-0812">Transmembrane</keyword>
<feature type="non-terminal residue" evidence="8">
    <location>
        <position position="296"/>
    </location>
</feature>
<dbReference type="InterPro" id="IPR049326">
    <property type="entry name" value="Rhodopsin_dom_fungi"/>
</dbReference>
<comment type="subcellular location">
    <subcellularLocation>
        <location evidence="1">Membrane</location>
        <topology evidence="1">Multi-pass membrane protein</topology>
    </subcellularLocation>
</comment>
<feature type="domain" description="Rhodopsin" evidence="7">
    <location>
        <begin position="209"/>
        <end position="278"/>
    </location>
</feature>
<dbReference type="InterPro" id="IPR052337">
    <property type="entry name" value="SAT4-like"/>
</dbReference>
<evidence type="ECO:0000256" key="1">
    <source>
        <dbReference type="ARBA" id="ARBA00004141"/>
    </source>
</evidence>
<dbReference type="Pfam" id="PF20684">
    <property type="entry name" value="Fung_rhodopsin"/>
    <property type="match status" value="2"/>
</dbReference>
<keyword evidence="3 6" id="KW-1133">Transmembrane helix</keyword>
<feature type="transmembrane region" description="Helical" evidence="6">
    <location>
        <begin position="215"/>
        <end position="233"/>
    </location>
</feature>
<keyword evidence="9" id="KW-1185">Reference proteome</keyword>
<proteinExistence type="inferred from homology"/>
<evidence type="ECO:0000313" key="9">
    <source>
        <dbReference type="Proteomes" id="UP001302126"/>
    </source>
</evidence>
<comment type="caution">
    <text evidence="8">The sequence shown here is derived from an EMBL/GenBank/DDBJ whole genome shotgun (WGS) entry which is preliminary data.</text>
</comment>
<evidence type="ECO:0000256" key="3">
    <source>
        <dbReference type="ARBA" id="ARBA00022989"/>
    </source>
</evidence>
<dbReference type="Proteomes" id="UP001302126">
    <property type="component" value="Unassembled WGS sequence"/>
</dbReference>
<feature type="transmembrane region" description="Helical" evidence="6">
    <location>
        <begin position="156"/>
        <end position="177"/>
    </location>
</feature>
<evidence type="ECO:0000256" key="5">
    <source>
        <dbReference type="ARBA" id="ARBA00038359"/>
    </source>
</evidence>
<sequence>MSLYLGERQMGPGPSINPNSTEYCDLKILGKLPPNTPIPNLGPATISVVWSFLAVSTVFLVLRLYCKIWRSRGLWWDDYVLAVAWLSFLADAILIQRVINHGFGHYPCDIGPPNLSFIAFEGAGLGSMFSILAIVWSKTSFALTILRISKDKLRWLVWFLIVSMNIVMLLQALFVWIKCKPIEKNWKPLLPGHCWDTEKANAYGMASGMRRKEKIGVVVAMSMGVFAGITAFVKSTKLLKLGSKNFSYEGSALLIWTAIEIGTTIIAACIPVLRVLFRELREGSSKRYHHNSSGGS</sequence>
<dbReference type="PANTHER" id="PTHR33048:SF42">
    <property type="entry name" value="INTEGRAL MEMBRANE PROTEIN"/>
    <property type="match status" value="1"/>
</dbReference>
<dbReference type="GO" id="GO:0016020">
    <property type="term" value="C:membrane"/>
    <property type="evidence" value="ECO:0007669"/>
    <property type="project" value="UniProtKB-SubCell"/>
</dbReference>
<accession>A0AAN7AHQ9</accession>
<feature type="transmembrane region" description="Helical" evidence="6">
    <location>
        <begin position="253"/>
        <end position="277"/>
    </location>
</feature>
<organism evidence="8 9">
    <name type="scientific">Podospora australis</name>
    <dbReference type="NCBI Taxonomy" id="1536484"/>
    <lineage>
        <taxon>Eukaryota</taxon>
        <taxon>Fungi</taxon>
        <taxon>Dikarya</taxon>
        <taxon>Ascomycota</taxon>
        <taxon>Pezizomycotina</taxon>
        <taxon>Sordariomycetes</taxon>
        <taxon>Sordariomycetidae</taxon>
        <taxon>Sordariales</taxon>
        <taxon>Podosporaceae</taxon>
        <taxon>Podospora</taxon>
    </lineage>
</organism>
<protein>
    <recommendedName>
        <fullName evidence="7">Rhodopsin domain-containing protein</fullName>
    </recommendedName>
</protein>
<evidence type="ECO:0000256" key="2">
    <source>
        <dbReference type="ARBA" id="ARBA00022692"/>
    </source>
</evidence>
<gene>
    <name evidence="8" type="ORF">QBC35DRAFT_434621</name>
</gene>
<reference evidence="8" key="2">
    <citation type="submission" date="2023-05" db="EMBL/GenBank/DDBJ databases">
        <authorList>
            <consortium name="Lawrence Berkeley National Laboratory"/>
            <person name="Steindorff A."/>
            <person name="Hensen N."/>
            <person name="Bonometti L."/>
            <person name="Westerberg I."/>
            <person name="Brannstrom I.O."/>
            <person name="Guillou S."/>
            <person name="Cros-Aarteil S."/>
            <person name="Calhoun S."/>
            <person name="Haridas S."/>
            <person name="Kuo A."/>
            <person name="Mondo S."/>
            <person name="Pangilinan J."/>
            <person name="Riley R."/>
            <person name="Labutti K."/>
            <person name="Andreopoulos B."/>
            <person name="Lipzen A."/>
            <person name="Chen C."/>
            <person name="Yanf M."/>
            <person name="Daum C."/>
            <person name="Ng V."/>
            <person name="Clum A."/>
            <person name="Ohm R."/>
            <person name="Martin F."/>
            <person name="Silar P."/>
            <person name="Natvig D."/>
            <person name="Lalanne C."/>
            <person name="Gautier V."/>
            <person name="Ament-Velasquez S.L."/>
            <person name="Kruys A."/>
            <person name="Hutchinson M.I."/>
            <person name="Powell A.J."/>
            <person name="Barry K."/>
            <person name="Miller A.N."/>
            <person name="Grigoriev I.V."/>
            <person name="Debuchy R."/>
            <person name="Gladieux P."/>
            <person name="Thoren M.H."/>
            <person name="Johannesson H."/>
        </authorList>
    </citation>
    <scope>NUCLEOTIDE SEQUENCE</scope>
    <source>
        <strain evidence="8">PSN309</strain>
    </source>
</reference>
<evidence type="ECO:0000256" key="4">
    <source>
        <dbReference type="ARBA" id="ARBA00023136"/>
    </source>
</evidence>
<dbReference type="AlphaFoldDB" id="A0AAN7AHQ9"/>
<evidence type="ECO:0000259" key="7">
    <source>
        <dbReference type="Pfam" id="PF20684"/>
    </source>
</evidence>
<dbReference type="PANTHER" id="PTHR33048">
    <property type="entry name" value="PTH11-LIKE INTEGRAL MEMBRANE PROTEIN (AFU_ORTHOLOGUE AFUA_5G11245)"/>
    <property type="match status" value="1"/>
</dbReference>
<name>A0AAN7AHQ9_9PEZI</name>
<feature type="transmembrane region" description="Helical" evidence="6">
    <location>
        <begin position="115"/>
        <end position="136"/>
    </location>
</feature>
<evidence type="ECO:0000313" key="8">
    <source>
        <dbReference type="EMBL" id="KAK4187673.1"/>
    </source>
</evidence>